<dbReference type="PRINTS" id="PR00039">
    <property type="entry name" value="HTHLYSR"/>
</dbReference>
<name>A0A387H9G4_9ACTN</name>
<evidence type="ECO:0000313" key="6">
    <source>
        <dbReference type="EMBL" id="AYG78853.1"/>
    </source>
</evidence>
<keyword evidence="7" id="KW-1185">Reference proteome</keyword>
<proteinExistence type="inferred from homology"/>
<dbReference type="SUPFAM" id="SSF53850">
    <property type="entry name" value="Periplasmic binding protein-like II"/>
    <property type="match status" value="1"/>
</dbReference>
<evidence type="ECO:0000256" key="3">
    <source>
        <dbReference type="ARBA" id="ARBA00023125"/>
    </source>
</evidence>
<keyword evidence="4" id="KW-0804">Transcription</keyword>
<dbReference type="PANTHER" id="PTHR30346">
    <property type="entry name" value="TRANSCRIPTIONAL DUAL REGULATOR HCAR-RELATED"/>
    <property type="match status" value="1"/>
</dbReference>
<dbReference type="FunFam" id="1.10.10.10:FF:000001">
    <property type="entry name" value="LysR family transcriptional regulator"/>
    <property type="match status" value="1"/>
</dbReference>
<dbReference type="Pfam" id="PF00126">
    <property type="entry name" value="HTH_1"/>
    <property type="match status" value="1"/>
</dbReference>
<dbReference type="EMBL" id="CP032698">
    <property type="protein sequence ID" value="AYG78853.1"/>
    <property type="molecule type" value="Genomic_DNA"/>
</dbReference>
<dbReference type="PANTHER" id="PTHR30346:SF0">
    <property type="entry name" value="HCA OPERON TRANSCRIPTIONAL ACTIVATOR HCAR"/>
    <property type="match status" value="1"/>
</dbReference>
<dbReference type="InterPro" id="IPR005119">
    <property type="entry name" value="LysR_subst-bd"/>
</dbReference>
<dbReference type="InterPro" id="IPR000847">
    <property type="entry name" value="LysR_HTH_N"/>
</dbReference>
<dbReference type="InterPro" id="IPR036388">
    <property type="entry name" value="WH-like_DNA-bd_sf"/>
</dbReference>
<dbReference type="AlphaFoldDB" id="A0A387H9G4"/>
<evidence type="ECO:0000256" key="1">
    <source>
        <dbReference type="ARBA" id="ARBA00009437"/>
    </source>
</evidence>
<dbReference type="SUPFAM" id="SSF46785">
    <property type="entry name" value="Winged helix' DNA-binding domain"/>
    <property type="match status" value="1"/>
</dbReference>
<dbReference type="PROSITE" id="PS50931">
    <property type="entry name" value="HTH_LYSR"/>
    <property type="match status" value="1"/>
</dbReference>
<dbReference type="Pfam" id="PF03466">
    <property type="entry name" value="LysR_substrate"/>
    <property type="match status" value="1"/>
</dbReference>
<dbReference type="OrthoDB" id="79118at2"/>
<dbReference type="RefSeq" id="WP_120720040.1">
    <property type="nucleotide sequence ID" value="NZ_CP032698.1"/>
</dbReference>
<evidence type="ECO:0000256" key="4">
    <source>
        <dbReference type="ARBA" id="ARBA00023163"/>
    </source>
</evidence>
<feature type="domain" description="HTH lysR-type" evidence="5">
    <location>
        <begin position="1"/>
        <end position="59"/>
    </location>
</feature>
<dbReference type="Gene3D" id="1.10.10.10">
    <property type="entry name" value="Winged helix-like DNA-binding domain superfamily/Winged helix DNA-binding domain"/>
    <property type="match status" value="1"/>
</dbReference>
<keyword evidence="2" id="KW-0805">Transcription regulation</keyword>
<comment type="similarity">
    <text evidence="1">Belongs to the LysR transcriptional regulatory family.</text>
</comment>
<dbReference type="Gene3D" id="3.40.190.10">
    <property type="entry name" value="Periplasmic binding protein-like II"/>
    <property type="match status" value="2"/>
</dbReference>
<reference evidence="6 7" key="1">
    <citation type="submission" date="2018-10" db="EMBL/GenBank/DDBJ databases">
        <title>Relationship between Morphology and Antimicrobial Activity in Streptomyces.</title>
        <authorList>
            <person name="Kang H.J."/>
            <person name="Kim S.B."/>
        </authorList>
    </citation>
    <scope>NUCLEOTIDE SEQUENCE [LARGE SCALE GENOMIC DNA]</scope>
    <source>
        <strain evidence="6 7">BH38</strain>
    </source>
</reference>
<organism evidence="6 7">
    <name type="scientific">Streptomyces hundungensis</name>
    <dbReference type="NCBI Taxonomy" id="1077946"/>
    <lineage>
        <taxon>Bacteria</taxon>
        <taxon>Bacillati</taxon>
        <taxon>Actinomycetota</taxon>
        <taxon>Actinomycetes</taxon>
        <taxon>Kitasatosporales</taxon>
        <taxon>Streptomycetaceae</taxon>
        <taxon>Streptomyces</taxon>
    </lineage>
</organism>
<keyword evidence="3" id="KW-0238">DNA-binding</keyword>
<dbReference type="InterPro" id="IPR036390">
    <property type="entry name" value="WH_DNA-bd_sf"/>
</dbReference>
<dbReference type="GO" id="GO:0003700">
    <property type="term" value="F:DNA-binding transcription factor activity"/>
    <property type="evidence" value="ECO:0007669"/>
    <property type="project" value="InterPro"/>
</dbReference>
<evidence type="ECO:0000259" key="5">
    <source>
        <dbReference type="PROSITE" id="PS50931"/>
    </source>
</evidence>
<dbReference type="KEGG" id="shun:DWB77_00962"/>
<gene>
    <name evidence="6" type="primary">benM_2</name>
    <name evidence="6" type="ORF">DWB77_00962</name>
</gene>
<evidence type="ECO:0000256" key="2">
    <source>
        <dbReference type="ARBA" id="ARBA00023015"/>
    </source>
</evidence>
<dbReference type="Proteomes" id="UP000271554">
    <property type="component" value="Chromosome"/>
</dbReference>
<sequence>MLERLELEAFLTLAEELHFGRTAERLHLTTGRISQSIKKLERHIGTPLFERTSRYVRLTPAGRQLHEDLLPPYEQLRAGLHRAVDAAQGIQSVLRVGFVGAASGQLMVHAAQLYAERHPGHRAQPRELQIADSYPRLRDGDVDLLIVSLPHQEAGTAVGPVLYSERRMLAVSREHPLAGRESVSLEDLTAVKLLQARSVPTHWRTARTPLYTPAGHPVEAGPEFETFQEALALIGADQGAFIVGAQAMHYYARSDVAYLPFSDAPPLEWAPVWLTARAAPRIHDFNRAALDAATRIHLAAAREPQPSAATPREVP</sequence>
<accession>A0A387H9G4</accession>
<protein>
    <submittedName>
        <fullName evidence="6">HTH-type transcriptional regulator BenM</fullName>
    </submittedName>
</protein>
<dbReference type="GO" id="GO:0003677">
    <property type="term" value="F:DNA binding"/>
    <property type="evidence" value="ECO:0007669"/>
    <property type="project" value="UniProtKB-KW"/>
</dbReference>
<evidence type="ECO:0000313" key="7">
    <source>
        <dbReference type="Proteomes" id="UP000271554"/>
    </source>
</evidence>
<dbReference type="GO" id="GO:0032993">
    <property type="term" value="C:protein-DNA complex"/>
    <property type="evidence" value="ECO:0007669"/>
    <property type="project" value="TreeGrafter"/>
</dbReference>